<sequence>MSRFIPEGKSDLKALQANENKASSKFHEEEEEKEALSLYEQMKLNHMQKEQEYQEKVKARNQPHKIDEREHAYYEGLRFKEQEKESLRKRELEQGVEEFEK</sequence>
<evidence type="ECO:0000313" key="5">
    <source>
        <dbReference type="EMBL" id="CDR46168.1"/>
    </source>
</evidence>
<feature type="region of interest" description="Disordered" evidence="3">
    <location>
        <begin position="49"/>
        <end position="73"/>
    </location>
</feature>
<dbReference type="VEuPathDB" id="FungiDB:BON22_1950"/>
<organism evidence="5">
    <name type="scientific">Cyberlindnera fabianii</name>
    <name type="common">Yeast</name>
    <name type="synonym">Hansenula fabianii</name>
    <dbReference type="NCBI Taxonomy" id="36022"/>
    <lineage>
        <taxon>Eukaryota</taxon>
        <taxon>Fungi</taxon>
        <taxon>Dikarya</taxon>
        <taxon>Ascomycota</taxon>
        <taxon>Saccharomycotina</taxon>
        <taxon>Saccharomycetes</taxon>
        <taxon>Phaffomycetales</taxon>
        <taxon>Phaffomycetaceae</taxon>
        <taxon>Cyberlindnera</taxon>
    </lineage>
</organism>
<dbReference type="PhylomeDB" id="A0A061B9Z8"/>
<gene>
    <name evidence="5" type="ORF">CYFA0S_22e00804g</name>
</gene>
<dbReference type="OrthoDB" id="75807at2759"/>
<keyword evidence="2" id="KW-0539">Nucleus</keyword>
<reference evidence="5" key="1">
    <citation type="journal article" date="2014" name="Genome Announc.">
        <title>Genome sequence of the yeast Cyberlindnera fabianii (Hansenula fabianii).</title>
        <authorList>
            <person name="Freel K.C."/>
            <person name="Sarilar V."/>
            <person name="Neuveglise C."/>
            <person name="Devillers H."/>
            <person name="Friedrich A."/>
            <person name="Schacherer J."/>
        </authorList>
    </citation>
    <scope>NUCLEOTIDE SEQUENCE</scope>
    <source>
        <strain evidence="5">YJS4271</strain>
    </source>
</reference>
<evidence type="ECO:0000256" key="1">
    <source>
        <dbReference type="ARBA" id="ARBA00004123"/>
    </source>
</evidence>
<dbReference type="GO" id="GO:0005634">
    <property type="term" value="C:nucleus"/>
    <property type="evidence" value="ECO:0007669"/>
    <property type="project" value="UniProtKB-SubCell"/>
</dbReference>
<dbReference type="AlphaFoldDB" id="A0A061B9Z8"/>
<feature type="domain" description="FAM192A/Fyv6 N-terminal" evidence="4">
    <location>
        <begin position="16"/>
        <end position="100"/>
    </location>
</feature>
<evidence type="ECO:0000256" key="3">
    <source>
        <dbReference type="SAM" id="MobiDB-lite"/>
    </source>
</evidence>
<protein>
    <submittedName>
        <fullName evidence="5">CYFA0S22e00804g1_1</fullName>
    </submittedName>
</protein>
<dbReference type="Pfam" id="PF10187">
    <property type="entry name" value="FAM192A_Fyv6_N"/>
    <property type="match status" value="1"/>
</dbReference>
<proteinExistence type="predicted"/>
<name>A0A061B9Z8_CYBFA</name>
<feature type="compositionally biased region" description="Basic and acidic residues" evidence="3">
    <location>
        <begin position="1"/>
        <end position="12"/>
    </location>
</feature>
<accession>A0A061B9Z8</accession>
<evidence type="ECO:0000259" key="4">
    <source>
        <dbReference type="Pfam" id="PF10187"/>
    </source>
</evidence>
<feature type="region of interest" description="Disordered" evidence="3">
    <location>
        <begin position="1"/>
        <end position="32"/>
    </location>
</feature>
<dbReference type="InterPro" id="IPR019331">
    <property type="entry name" value="FAM192A/Fyv6_N"/>
</dbReference>
<comment type="subcellular location">
    <subcellularLocation>
        <location evidence="1">Nucleus</location>
    </subcellularLocation>
</comment>
<evidence type="ECO:0000256" key="2">
    <source>
        <dbReference type="ARBA" id="ARBA00023242"/>
    </source>
</evidence>
<dbReference type="EMBL" id="LK052907">
    <property type="protein sequence ID" value="CDR46168.1"/>
    <property type="molecule type" value="Genomic_DNA"/>
</dbReference>